<organism evidence="1 2">
    <name type="scientific">Thermothielavioides terrestris</name>
    <dbReference type="NCBI Taxonomy" id="2587410"/>
    <lineage>
        <taxon>Eukaryota</taxon>
        <taxon>Fungi</taxon>
        <taxon>Dikarya</taxon>
        <taxon>Ascomycota</taxon>
        <taxon>Pezizomycotina</taxon>
        <taxon>Sordariomycetes</taxon>
        <taxon>Sordariomycetidae</taxon>
        <taxon>Sordariales</taxon>
        <taxon>Chaetomiaceae</taxon>
        <taxon>Thermothielavioides</taxon>
    </lineage>
</organism>
<accession>A0A3S4D209</accession>
<name>A0A3S4D209_9PEZI</name>
<dbReference type="AlphaFoldDB" id="A0A3S4D209"/>
<evidence type="ECO:0000313" key="1">
    <source>
        <dbReference type="EMBL" id="SPQ20289.1"/>
    </source>
</evidence>
<dbReference type="EMBL" id="OUUZ01000003">
    <property type="protein sequence ID" value="SPQ20289.1"/>
    <property type="molecule type" value="Genomic_DNA"/>
</dbReference>
<reference evidence="1 2" key="1">
    <citation type="submission" date="2018-04" db="EMBL/GenBank/DDBJ databases">
        <authorList>
            <person name="Huttner S."/>
            <person name="Dainat J."/>
        </authorList>
    </citation>
    <scope>NUCLEOTIDE SEQUENCE [LARGE SCALE GENOMIC DNA]</scope>
</reference>
<protein>
    <submittedName>
        <fullName evidence="1">650bd997-ce4f-4eea-9043-1b50bf11b382</fullName>
    </submittedName>
</protein>
<sequence>MAGNTVEFPMSVSKTDVDSNEFDIGDFTPRLLTHPVLLSALNSHVRHCWIEFLLTNEVKPHVIFKFNFTEGAQVFVRLHYLGLVAWDIEGIVSPEQAEELSPDKEPELYDSNRERFRPLPGSDCPPIDWHTAGFHDVIGKFFQKPERKVFLDESGKQYIAPMIYYRRLDLEEGMVLSSVTRFYQSQSVPHRALPYRSQR</sequence>
<dbReference type="Proteomes" id="UP000289323">
    <property type="component" value="Unassembled WGS sequence"/>
</dbReference>
<gene>
    <name evidence="1" type="ORF">TT172_LOCUS2708</name>
</gene>
<evidence type="ECO:0000313" key="2">
    <source>
        <dbReference type="Proteomes" id="UP000289323"/>
    </source>
</evidence>
<proteinExistence type="predicted"/>